<proteinExistence type="predicted"/>
<evidence type="ECO:0000313" key="2">
    <source>
        <dbReference type="Proteomes" id="UP000241771"/>
    </source>
</evidence>
<keyword evidence="2" id="KW-1185">Reference proteome</keyword>
<organism evidence="1 2">
    <name type="scientific">Photobacterium sanctipauli</name>
    <dbReference type="NCBI Taxonomy" id="1342794"/>
    <lineage>
        <taxon>Bacteria</taxon>
        <taxon>Pseudomonadati</taxon>
        <taxon>Pseudomonadota</taxon>
        <taxon>Gammaproteobacteria</taxon>
        <taxon>Vibrionales</taxon>
        <taxon>Vibrionaceae</taxon>
        <taxon>Photobacterium</taxon>
    </lineage>
</organism>
<gene>
    <name evidence="1" type="ORF">C9I98_10695</name>
</gene>
<dbReference type="RefSeq" id="WP_036830997.1">
    <property type="nucleotide sequence ID" value="NZ_PYMA01000005.1"/>
</dbReference>
<evidence type="ECO:0008006" key="3">
    <source>
        <dbReference type="Google" id="ProtNLM"/>
    </source>
</evidence>
<dbReference type="AlphaFoldDB" id="A0A2T3NUJ8"/>
<dbReference type="Proteomes" id="UP000241771">
    <property type="component" value="Unassembled WGS sequence"/>
</dbReference>
<sequence>MLKYIIIALVGFGIYIGVTYKDQIEDLTNSRSLEDVQDVYEDISDKASDTVGELSDKLEELK</sequence>
<protein>
    <recommendedName>
        <fullName evidence="3">YtxH domain-containing protein</fullName>
    </recommendedName>
</protein>
<dbReference type="OrthoDB" id="5823330at2"/>
<comment type="caution">
    <text evidence="1">The sequence shown here is derived from an EMBL/GenBank/DDBJ whole genome shotgun (WGS) entry which is preliminary data.</text>
</comment>
<reference evidence="1 2" key="1">
    <citation type="submission" date="2018-01" db="EMBL/GenBank/DDBJ databases">
        <title>Whole genome sequencing of Histamine producing bacteria.</title>
        <authorList>
            <person name="Butler K."/>
        </authorList>
    </citation>
    <scope>NUCLEOTIDE SEQUENCE [LARGE SCALE GENOMIC DNA]</scope>
    <source>
        <strain evidence="1 2">DSM 100436</strain>
    </source>
</reference>
<name>A0A2T3NUJ8_9GAMM</name>
<dbReference type="EMBL" id="PYMA01000005">
    <property type="protein sequence ID" value="PSW19918.1"/>
    <property type="molecule type" value="Genomic_DNA"/>
</dbReference>
<accession>A0A2T3NUJ8</accession>
<evidence type="ECO:0000313" key="1">
    <source>
        <dbReference type="EMBL" id="PSW19918.1"/>
    </source>
</evidence>